<dbReference type="InterPro" id="IPR011010">
    <property type="entry name" value="DNA_brk_join_enz"/>
</dbReference>
<dbReference type="EnsemblBacteria" id="ABC22541">
    <property type="protein sequence ID" value="ABC22541"/>
    <property type="gene ID" value="Rru_A1741"/>
</dbReference>
<dbReference type="STRING" id="269796.Rru_A1741"/>
<dbReference type="AlphaFoldDB" id="Q2RTK4"/>
<dbReference type="eggNOG" id="COG0582">
    <property type="taxonomic scope" value="Bacteria"/>
</dbReference>
<dbReference type="KEGG" id="rru:Rru_A1741"/>
<reference evidence="2 3" key="1">
    <citation type="journal article" date="2011" name="Stand. Genomic Sci.">
        <title>Complete genome sequence of Rhodospirillum rubrum type strain (S1).</title>
        <authorList>
            <person name="Munk A.C."/>
            <person name="Copeland A."/>
            <person name="Lucas S."/>
            <person name="Lapidus A."/>
            <person name="Del Rio T.G."/>
            <person name="Barry K."/>
            <person name="Detter J.C."/>
            <person name="Hammon N."/>
            <person name="Israni S."/>
            <person name="Pitluck S."/>
            <person name="Brettin T."/>
            <person name="Bruce D."/>
            <person name="Han C."/>
            <person name="Tapia R."/>
            <person name="Gilna P."/>
            <person name="Schmutz J."/>
            <person name="Larimer F."/>
            <person name="Land M."/>
            <person name="Kyrpides N.C."/>
            <person name="Mavromatis K."/>
            <person name="Richardson P."/>
            <person name="Rohde M."/>
            <person name="Goker M."/>
            <person name="Klenk H.P."/>
            <person name="Zhang Y."/>
            <person name="Roberts G.P."/>
            <person name="Reslewic S."/>
            <person name="Schwartz D.C."/>
        </authorList>
    </citation>
    <scope>NUCLEOTIDE SEQUENCE [LARGE SCALE GENOMIC DNA]</scope>
    <source>
        <strain evidence="3">ATCC 11170 / ATH 1.1.1 / DSM 467 / LMG 4362 / NCIMB 8255 / S1</strain>
    </source>
</reference>
<sequence>MGAIGAQRVQKLYDGMRVKTPAKANAVITMLRILLTHAVREQMVATNVAKNPGLISLPFSGKLWPVDAVSLFVEVADRMGWHSVGTAVAINHWIGQRQGDILAMKRGAYRDGVFYVTQNKTSARVAVPHSPWVQRRVDAELDRQKARKIGSTTTATLLLCDSTNQPWREDHFRHVFAEIRSKAADLWHTFFLDDGSSVAMLDLQFMHLRHTAVTELAIAGCTVLQIAGITGHTPKSVTTIINRYLVASSDLAAAAAHKRLAMGNDIAALATLETFQRL</sequence>
<keyword evidence="3" id="KW-1185">Reference proteome</keyword>
<dbReference type="SUPFAM" id="SSF56349">
    <property type="entry name" value="DNA breaking-rejoining enzymes"/>
    <property type="match status" value="1"/>
</dbReference>
<name>Q2RTK4_RHORT</name>
<dbReference type="EMBL" id="CP000230">
    <property type="protein sequence ID" value="ABC22541.1"/>
    <property type="molecule type" value="Genomic_DNA"/>
</dbReference>
<protein>
    <submittedName>
        <fullName evidence="2">Phage integrase</fullName>
    </submittedName>
</protein>
<evidence type="ECO:0000256" key="1">
    <source>
        <dbReference type="ARBA" id="ARBA00023172"/>
    </source>
</evidence>
<keyword evidence="1" id="KW-0233">DNA recombination</keyword>
<dbReference type="Gene3D" id="1.10.443.10">
    <property type="entry name" value="Intergrase catalytic core"/>
    <property type="match status" value="1"/>
</dbReference>
<dbReference type="GO" id="GO:0015074">
    <property type="term" value="P:DNA integration"/>
    <property type="evidence" value="ECO:0007669"/>
    <property type="project" value="InterPro"/>
</dbReference>
<gene>
    <name evidence="2" type="ordered locus">Rru_A1741</name>
</gene>
<accession>Q2RTK4</accession>
<evidence type="ECO:0000313" key="3">
    <source>
        <dbReference type="Proteomes" id="UP000001929"/>
    </source>
</evidence>
<dbReference type="PATRIC" id="fig|269796.9.peg.1818"/>
<dbReference type="GO" id="GO:0003677">
    <property type="term" value="F:DNA binding"/>
    <property type="evidence" value="ECO:0007669"/>
    <property type="project" value="InterPro"/>
</dbReference>
<evidence type="ECO:0000313" key="2">
    <source>
        <dbReference type="EMBL" id="ABC22541.1"/>
    </source>
</evidence>
<proteinExistence type="predicted"/>
<dbReference type="GO" id="GO:0006310">
    <property type="term" value="P:DNA recombination"/>
    <property type="evidence" value="ECO:0007669"/>
    <property type="project" value="UniProtKB-KW"/>
</dbReference>
<dbReference type="PhylomeDB" id="Q2RTK4"/>
<organism evidence="2 3">
    <name type="scientific">Rhodospirillum rubrum (strain ATCC 11170 / ATH 1.1.1 / DSM 467 / LMG 4362 / NCIMB 8255 / S1)</name>
    <dbReference type="NCBI Taxonomy" id="269796"/>
    <lineage>
        <taxon>Bacteria</taxon>
        <taxon>Pseudomonadati</taxon>
        <taxon>Pseudomonadota</taxon>
        <taxon>Alphaproteobacteria</taxon>
        <taxon>Rhodospirillales</taxon>
        <taxon>Rhodospirillaceae</taxon>
        <taxon>Rhodospirillum</taxon>
    </lineage>
</organism>
<dbReference type="HOGENOM" id="CLU_1000693_0_0_5"/>
<dbReference type="Proteomes" id="UP000001929">
    <property type="component" value="Chromosome"/>
</dbReference>
<dbReference type="InterPro" id="IPR013762">
    <property type="entry name" value="Integrase-like_cat_sf"/>
</dbReference>